<gene>
    <name evidence="3" type="ORF">KO508_02645</name>
</gene>
<evidence type="ECO:0000313" key="3">
    <source>
        <dbReference type="EMBL" id="MBU2872893.1"/>
    </source>
</evidence>
<dbReference type="InterPro" id="IPR006860">
    <property type="entry name" value="FecR"/>
</dbReference>
<sequence>MSSPTKPSTQTLEQAADWLILKDNGRLSHKQEQALGQWRSQKAEHEQAWQAACRLQSLIGRVPESLGHQVLDRERLDRRTLLKVLTAAVVMPATAWSLTTQPDWQRWTADARTATGEQRSISLPDGSELTLNTDSAVDINYSNLARHIVLHRGEIMISTAQDTLQPIRPFLVTTEHGEIRALGNQFIVRTQLPGFAEATAHTGVTALHQSVAVRPSSELRETLVEANQQAAFTHQKVYPPKSAPYSASAWVKGQLIADNQRLSEFLAEVARYRSGIIRVDPAVADLRISGVFQLKNTDQILSSLAGTLPVRISRMTGYWVTVTPA</sequence>
<dbReference type="InterPro" id="IPR032623">
    <property type="entry name" value="FecR_N"/>
</dbReference>
<protein>
    <submittedName>
        <fullName evidence="3">FecR domain-containing protein</fullName>
    </submittedName>
</protein>
<evidence type="ECO:0000313" key="4">
    <source>
        <dbReference type="Proteomes" id="UP000753376"/>
    </source>
</evidence>
<feature type="domain" description="FecR protein" evidence="1">
    <location>
        <begin position="110"/>
        <end position="191"/>
    </location>
</feature>
<dbReference type="Proteomes" id="UP000753376">
    <property type="component" value="Unassembled WGS sequence"/>
</dbReference>
<dbReference type="EMBL" id="JAHKPV010000001">
    <property type="protein sequence ID" value="MBU2872893.1"/>
    <property type="molecule type" value="Genomic_DNA"/>
</dbReference>
<dbReference type="PANTHER" id="PTHR30273:SF2">
    <property type="entry name" value="PROTEIN FECR"/>
    <property type="match status" value="1"/>
</dbReference>
<proteinExistence type="predicted"/>
<organism evidence="3 4">
    <name type="scientific">Marinobacter salexigens</name>
    <dbReference type="NCBI Taxonomy" id="1925763"/>
    <lineage>
        <taxon>Bacteria</taxon>
        <taxon>Pseudomonadati</taxon>
        <taxon>Pseudomonadota</taxon>
        <taxon>Gammaproteobacteria</taxon>
        <taxon>Pseudomonadales</taxon>
        <taxon>Marinobacteraceae</taxon>
        <taxon>Marinobacter</taxon>
    </lineage>
</organism>
<dbReference type="PIRSF" id="PIRSF018266">
    <property type="entry name" value="FecR"/>
    <property type="match status" value="1"/>
</dbReference>
<reference evidence="3 4" key="1">
    <citation type="submission" date="2021-05" db="EMBL/GenBank/DDBJ databases">
        <title>Draft genomes of bacteria isolated from model marine particles.</title>
        <authorList>
            <person name="Datta M.S."/>
            <person name="Schwartzman J.A."/>
            <person name="Enke T.N."/>
            <person name="Saavedra J."/>
            <person name="Cermak N."/>
            <person name="Cordero O.X."/>
        </authorList>
    </citation>
    <scope>NUCLEOTIDE SEQUENCE [LARGE SCALE GENOMIC DNA]</scope>
    <source>
        <strain evidence="3 4">D2M19</strain>
    </source>
</reference>
<dbReference type="Pfam" id="PF16220">
    <property type="entry name" value="DUF4880"/>
    <property type="match status" value="1"/>
</dbReference>
<dbReference type="InterPro" id="IPR012373">
    <property type="entry name" value="Ferrdict_sens_TM"/>
</dbReference>
<accession>A0ABS6A4B2</accession>
<dbReference type="PANTHER" id="PTHR30273">
    <property type="entry name" value="PERIPLASMIC SIGNAL SENSOR AND SIGMA FACTOR ACTIVATOR FECR-RELATED"/>
    <property type="match status" value="1"/>
</dbReference>
<dbReference type="RefSeq" id="WP_216006777.1">
    <property type="nucleotide sequence ID" value="NZ_JAHKPV010000001.1"/>
</dbReference>
<evidence type="ECO:0000259" key="2">
    <source>
        <dbReference type="Pfam" id="PF16220"/>
    </source>
</evidence>
<comment type="caution">
    <text evidence="3">The sequence shown here is derived from an EMBL/GenBank/DDBJ whole genome shotgun (WGS) entry which is preliminary data.</text>
</comment>
<name>A0ABS6A4B2_9GAMM</name>
<feature type="domain" description="FecR N-terminal" evidence="2">
    <location>
        <begin position="13"/>
        <end position="55"/>
    </location>
</feature>
<keyword evidence="4" id="KW-1185">Reference proteome</keyword>
<dbReference type="Pfam" id="PF04773">
    <property type="entry name" value="FecR"/>
    <property type="match status" value="1"/>
</dbReference>
<evidence type="ECO:0000259" key="1">
    <source>
        <dbReference type="Pfam" id="PF04773"/>
    </source>
</evidence>